<evidence type="ECO:0000313" key="2">
    <source>
        <dbReference type="Proteomes" id="UP001055811"/>
    </source>
</evidence>
<organism evidence="1 2">
    <name type="scientific">Cichorium intybus</name>
    <name type="common">Chicory</name>
    <dbReference type="NCBI Taxonomy" id="13427"/>
    <lineage>
        <taxon>Eukaryota</taxon>
        <taxon>Viridiplantae</taxon>
        <taxon>Streptophyta</taxon>
        <taxon>Embryophyta</taxon>
        <taxon>Tracheophyta</taxon>
        <taxon>Spermatophyta</taxon>
        <taxon>Magnoliopsida</taxon>
        <taxon>eudicotyledons</taxon>
        <taxon>Gunneridae</taxon>
        <taxon>Pentapetalae</taxon>
        <taxon>asterids</taxon>
        <taxon>campanulids</taxon>
        <taxon>Asterales</taxon>
        <taxon>Asteraceae</taxon>
        <taxon>Cichorioideae</taxon>
        <taxon>Cichorieae</taxon>
        <taxon>Cichoriinae</taxon>
        <taxon>Cichorium</taxon>
    </lineage>
</organism>
<reference evidence="2" key="1">
    <citation type="journal article" date="2022" name="Mol. Ecol. Resour.">
        <title>The genomes of chicory, endive, great burdock and yacon provide insights into Asteraceae palaeo-polyploidization history and plant inulin production.</title>
        <authorList>
            <person name="Fan W."/>
            <person name="Wang S."/>
            <person name="Wang H."/>
            <person name="Wang A."/>
            <person name="Jiang F."/>
            <person name="Liu H."/>
            <person name="Zhao H."/>
            <person name="Xu D."/>
            <person name="Zhang Y."/>
        </authorList>
    </citation>
    <scope>NUCLEOTIDE SEQUENCE [LARGE SCALE GENOMIC DNA]</scope>
    <source>
        <strain evidence="2">cv. Punajuju</strain>
    </source>
</reference>
<accession>A0ACB9BF06</accession>
<gene>
    <name evidence="1" type="ORF">L2E82_31520</name>
</gene>
<comment type="caution">
    <text evidence="1">The sequence shown here is derived from an EMBL/GenBank/DDBJ whole genome shotgun (WGS) entry which is preliminary data.</text>
</comment>
<proteinExistence type="predicted"/>
<name>A0ACB9BF06_CICIN</name>
<sequence>MLIRCMLLILGYPRNIETIWNHLDMHLDFEQSRRHDLESLGYVLMYLLRGSFTLRSSIKLWTLAAKPGKSQTLLHKLIYGHNCRYR</sequence>
<evidence type="ECO:0000313" key="1">
    <source>
        <dbReference type="EMBL" id="KAI3720533.1"/>
    </source>
</evidence>
<reference evidence="1 2" key="2">
    <citation type="journal article" date="2022" name="Mol. Ecol. Resour.">
        <title>The genomes of chicory, endive, great burdock and yacon provide insights into Asteraceae paleo-polyploidization history and plant inulin production.</title>
        <authorList>
            <person name="Fan W."/>
            <person name="Wang S."/>
            <person name="Wang H."/>
            <person name="Wang A."/>
            <person name="Jiang F."/>
            <person name="Liu H."/>
            <person name="Zhao H."/>
            <person name="Xu D."/>
            <person name="Zhang Y."/>
        </authorList>
    </citation>
    <scope>NUCLEOTIDE SEQUENCE [LARGE SCALE GENOMIC DNA]</scope>
    <source>
        <strain evidence="2">cv. Punajuju</strain>
        <tissue evidence="1">Leaves</tissue>
    </source>
</reference>
<dbReference type="Proteomes" id="UP001055811">
    <property type="component" value="Linkage Group LG06"/>
</dbReference>
<protein>
    <submittedName>
        <fullName evidence="1">Uncharacterized protein</fullName>
    </submittedName>
</protein>
<dbReference type="EMBL" id="CM042014">
    <property type="protein sequence ID" value="KAI3720533.1"/>
    <property type="molecule type" value="Genomic_DNA"/>
</dbReference>
<keyword evidence="2" id="KW-1185">Reference proteome</keyword>